<evidence type="ECO:0000313" key="2">
    <source>
        <dbReference type="Proteomes" id="UP000094570"/>
    </source>
</evidence>
<dbReference type="Proteomes" id="UP000094570">
    <property type="component" value="Unassembled WGS sequence"/>
</dbReference>
<evidence type="ECO:0000313" key="1">
    <source>
        <dbReference type="EMBL" id="ODN29990.1"/>
    </source>
</evidence>
<proteinExistence type="predicted"/>
<gene>
    <name evidence="1" type="ORF">A4H02_07900</name>
</gene>
<protein>
    <submittedName>
        <fullName evidence="1">Uncharacterized protein</fullName>
    </submittedName>
</protein>
<comment type="caution">
    <text evidence="1">The sequence shown here is derived from an EMBL/GenBank/DDBJ whole genome shotgun (WGS) entry which is preliminary data.</text>
</comment>
<reference evidence="2" key="1">
    <citation type="submission" date="2016-04" db="EMBL/GenBank/DDBJ databases">
        <title>The genome sequence project of a novel Fervidobacterium isolate from a hot spring in Thailand.</title>
        <authorList>
            <person name="Gonzalez J.M."/>
            <person name="Cuecas A."/>
            <person name="Kanoksilapatham W."/>
        </authorList>
    </citation>
    <scope>NUCLEOTIDE SEQUENCE [LARGE SCALE GENOMIC DNA]</scope>
    <source>
        <strain evidence="2">FC2004</strain>
    </source>
</reference>
<dbReference type="STRING" id="1008305.A4H02_07900"/>
<dbReference type="AlphaFoldDB" id="A0A1E3G1G5"/>
<dbReference type="RefSeq" id="WP_069293636.1">
    <property type="nucleotide sequence ID" value="NZ_CP140110.1"/>
</dbReference>
<name>A0A1E3G1G5_9BACT</name>
<accession>A0A1E3G1G5</accession>
<keyword evidence="2" id="KW-1185">Reference proteome</keyword>
<dbReference type="EMBL" id="LWAF01000013">
    <property type="protein sequence ID" value="ODN29990.1"/>
    <property type="molecule type" value="Genomic_DNA"/>
</dbReference>
<organism evidence="1 2">
    <name type="scientific">Fervidobacterium thailandense</name>
    <dbReference type="NCBI Taxonomy" id="1008305"/>
    <lineage>
        <taxon>Bacteria</taxon>
        <taxon>Thermotogati</taxon>
        <taxon>Thermotogota</taxon>
        <taxon>Thermotogae</taxon>
        <taxon>Thermotogales</taxon>
        <taxon>Fervidobacteriaceae</taxon>
        <taxon>Fervidobacterium</taxon>
    </lineage>
</organism>
<sequence length="259" mass="29558">MILQEQLSLYRESVKNLEQLKIFPASRSWEVCEGIVFAVDTNVFPMYGLISKVNSDERQKTVDFVYLTPHILLASVEAPILRIDDDVFELVKLTHIMHTVPEKELKQVARPVKKVSDVRKVLEHVEKLSNTPYGRIHREFFDTERKFVELVTELVAEFEKIIELPPDLLNSLKSEISELGVAASFGRAVRFGKFILVNTDVGAKVYLDDRLVGKVGKIFIKGKLVFEGKLTNGMILLHLAQFLPFFEEGDIVIEVDENN</sequence>